<sequence length="619" mass="70273">MSVDDFLGGGFMEEDEGGEEDAEMSDGGDSDSDEEDIGDDASFASVDDLDGEGRSHILELSKLAEKDPEFYKYLQENDRELLDFNPDRAEDDVDLEVAEDERMPEEKAPLLTKEVLRRWQKALLEQRSLRALRRLLIAFRAAAHMNEEDQDLAWTIDSPSIYNKLVVTAVRYTPVVLDHHCPCKSTLDGKLKGPTQTPKWKTLQKLILSYFYNAVHLISQLSDTQMLRMAVSESSKLLPYVMSSRKAVKVYLKACLDLWSSAEDSVRIAAFLAIRKLASATDASVLDLVLKNTYLTLVRSCKSTSIHTLPSINLMKNSASELFCMDHGAAYQHAFGYIRQLAIHLRNSMKVKSKEAYKQVYSWQYVHCVDFWALVLAQACDTQTRLEHNEESELKALIYPLVQVSLGAMKLIRNSRSFPFHFHIARSLLHLTQHTRTYVPLMPYLLPILTSTMTSASKPKASTLRHFDFETNIRAPQQYLKTRVYEEGLAEEASYLLAEYLASGPVHGSIAFPEMVIPLVMMLRKTIKGAKSSPWKAKEAGTAKTLVERIEESSKWAEQKRKGVAFTPSRMAEVGTWENSIKLDETPLGRYVKVQRKAREKRKKLVEKAREGEDEILED</sequence>
<dbReference type="EMBL" id="KE504228">
    <property type="protein sequence ID" value="EPS94601.1"/>
    <property type="molecule type" value="Genomic_DNA"/>
</dbReference>
<evidence type="ECO:0000256" key="4">
    <source>
        <dbReference type="SAM" id="MobiDB-lite"/>
    </source>
</evidence>
<comment type="subcellular location">
    <subcellularLocation>
        <location evidence="1">Nucleus</location>
    </subcellularLocation>
</comment>
<feature type="region of interest" description="Disordered" evidence="4">
    <location>
        <begin position="1"/>
        <end position="50"/>
    </location>
</feature>
<dbReference type="STRING" id="743788.S8DM98"/>
<organism evidence="5 6">
    <name type="scientific">Fomitopsis schrenkii</name>
    <name type="common">Brown rot fungus</name>
    <dbReference type="NCBI Taxonomy" id="2126942"/>
    <lineage>
        <taxon>Eukaryota</taxon>
        <taxon>Fungi</taxon>
        <taxon>Dikarya</taxon>
        <taxon>Basidiomycota</taxon>
        <taxon>Agaricomycotina</taxon>
        <taxon>Agaricomycetes</taxon>
        <taxon>Polyporales</taxon>
        <taxon>Fomitopsis</taxon>
    </lineage>
</organism>
<dbReference type="GO" id="GO:0042273">
    <property type="term" value="P:ribosomal large subunit biogenesis"/>
    <property type="evidence" value="ECO:0007669"/>
    <property type="project" value="TreeGrafter"/>
</dbReference>
<dbReference type="InParanoid" id="S8DM98"/>
<dbReference type="InterPro" id="IPR016024">
    <property type="entry name" value="ARM-type_fold"/>
</dbReference>
<dbReference type="OrthoDB" id="10266662at2759"/>
<comment type="similarity">
    <text evidence="2">Belongs to the NOC2 family.</text>
</comment>
<gene>
    <name evidence="5" type="ORF">FOMPIDRAFT_1169560</name>
</gene>
<evidence type="ECO:0000256" key="2">
    <source>
        <dbReference type="ARBA" id="ARBA00005907"/>
    </source>
</evidence>
<dbReference type="Pfam" id="PF03715">
    <property type="entry name" value="Noc2"/>
    <property type="match status" value="1"/>
</dbReference>
<evidence type="ECO:0000256" key="3">
    <source>
        <dbReference type="ARBA" id="ARBA00023242"/>
    </source>
</evidence>
<evidence type="ECO:0000256" key="1">
    <source>
        <dbReference type="ARBA" id="ARBA00004123"/>
    </source>
</evidence>
<dbReference type="GO" id="GO:0005730">
    <property type="term" value="C:nucleolus"/>
    <property type="evidence" value="ECO:0007669"/>
    <property type="project" value="TreeGrafter"/>
</dbReference>
<dbReference type="eggNOG" id="KOG2256">
    <property type="taxonomic scope" value="Eukaryota"/>
</dbReference>
<dbReference type="PANTHER" id="PTHR12687">
    <property type="entry name" value="NUCLEOLAR COMPLEX 2 AND RAD4-RELATED"/>
    <property type="match status" value="1"/>
</dbReference>
<feature type="compositionally biased region" description="Acidic residues" evidence="4">
    <location>
        <begin position="12"/>
        <end position="39"/>
    </location>
</feature>
<dbReference type="HOGENOM" id="CLU_011272_0_0_1"/>
<dbReference type="GO" id="GO:0030691">
    <property type="term" value="C:Noc2p-Noc3p complex"/>
    <property type="evidence" value="ECO:0007669"/>
    <property type="project" value="TreeGrafter"/>
</dbReference>
<keyword evidence="3" id="KW-0539">Nucleus</keyword>
<protein>
    <recommendedName>
        <fullName evidence="7">Noc2-domain-containing protein</fullName>
    </recommendedName>
</protein>
<dbReference type="PANTHER" id="PTHR12687:SF4">
    <property type="entry name" value="NUCLEOLAR COMPLEX PROTEIN 2 HOMOLOG"/>
    <property type="match status" value="1"/>
</dbReference>
<keyword evidence="6" id="KW-1185">Reference proteome</keyword>
<name>S8DM98_FOMSC</name>
<proteinExistence type="inferred from homology"/>
<dbReference type="InterPro" id="IPR005343">
    <property type="entry name" value="Noc2"/>
</dbReference>
<dbReference type="Proteomes" id="UP000015241">
    <property type="component" value="Unassembled WGS sequence"/>
</dbReference>
<evidence type="ECO:0000313" key="5">
    <source>
        <dbReference type="EMBL" id="EPS94601.1"/>
    </source>
</evidence>
<evidence type="ECO:0000313" key="6">
    <source>
        <dbReference type="Proteomes" id="UP000015241"/>
    </source>
</evidence>
<dbReference type="GO" id="GO:0005654">
    <property type="term" value="C:nucleoplasm"/>
    <property type="evidence" value="ECO:0007669"/>
    <property type="project" value="TreeGrafter"/>
</dbReference>
<dbReference type="SUPFAM" id="SSF48371">
    <property type="entry name" value="ARM repeat"/>
    <property type="match status" value="1"/>
</dbReference>
<reference evidence="5 6" key="1">
    <citation type="journal article" date="2012" name="Science">
        <title>The Paleozoic origin of enzymatic lignin decomposition reconstructed from 31 fungal genomes.</title>
        <authorList>
            <person name="Floudas D."/>
            <person name="Binder M."/>
            <person name="Riley R."/>
            <person name="Barry K."/>
            <person name="Blanchette R.A."/>
            <person name="Henrissat B."/>
            <person name="Martinez A.T."/>
            <person name="Otillar R."/>
            <person name="Spatafora J.W."/>
            <person name="Yadav J.S."/>
            <person name="Aerts A."/>
            <person name="Benoit I."/>
            <person name="Boyd A."/>
            <person name="Carlson A."/>
            <person name="Copeland A."/>
            <person name="Coutinho P.M."/>
            <person name="de Vries R.P."/>
            <person name="Ferreira P."/>
            <person name="Findley K."/>
            <person name="Foster B."/>
            <person name="Gaskell J."/>
            <person name="Glotzer D."/>
            <person name="Gorecki P."/>
            <person name="Heitman J."/>
            <person name="Hesse C."/>
            <person name="Hori C."/>
            <person name="Igarashi K."/>
            <person name="Jurgens J.A."/>
            <person name="Kallen N."/>
            <person name="Kersten P."/>
            <person name="Kohler A."/>
            <person name="Kuees U."/>
            <person name="Kumar T.K.A."/>
            <person name="Kuo A."/>
            <person name="LaButti K."/>
            <person name="Larrondo L.F."/>
            <person name="Lindquist E."/>
            <person name="Ling A."/>
            <person name="Lombard V."/>
            <person name="Lucas S."/>
            <person name="Lundell T."/>
            <person name="Martin R."/>
            <person name="McLaughlin D.J."/>
            <person name="Morgenstern I."/>
            <person name="Morin E."/>
            <person name="Murat C."/>
            <person name="Nagy L.G."/>
            <person name="Nolan M."/>
            <person name="Ohm R.A."/>
            <person name="Patyshakuliyeva A."/>
            <person name="Rokas A."/>
            <person name="Ruiz-Duenas F.J."/>
            <person name="Sabat G."/>
            <person name="Salamov A."/>
            <person name="Samejima M."/>
            <person name="Schmutz J."/>
            <person name="Slot J.C."/>
            <person name="St John F."/>
            <person name="Stenlid J."/>
            <person name="Sun H."/>
            <person name="Sun S."/>
            <person name="Syed K."/>
            <person name="Tsang A."/>
            <person name="Wiebenga A."/>
            <person name="Young D."/>
            <person name="Pisabarro A."/>
            <person name="Eastwood D.C."/>
            <person name="Martin F."/>
            <person name="Cullen D."/>
            <person name="Grigoriev I.V."/>
            <person name="Hibbett D.S."/>
        </authorList>
    </citation>
    <scope>NUCLEOTIDE SEQUENCE</scope>
    <source>
        <strain evidence="6">FP-58527</strain>
    </source>
</reference>
<dbReference type="AlphaFoldDB" id="S8DM98"/>
<dbReference type="FunCoup" id="S8DM98">
    <property type="interactions" value="488"/>
</dbReference>
<dbReference type="GO" id="GO:0030690">
    <property type="term" value="C:Noc1p-Noc2p complex"/>
    <property type="evidence" value="ECO:0007669"/>
    <property type="project" value="TreeGrafter"/>
</dbReference>
<evidence type="ECO:0008006" key="7">
    <source>
        <dbReference type="Google" id="ProtNLM"/>
    </source>
</evidence>
<accession>S8DM98</accession>